<evidence type="ECO:0000313" key="1">
    <source>
        <dbReference type="EMBL" id="MBA4677730.1"/>
    </source>
</evidence>
<proteinExistence type="predicted"/>
<sequence length="135" mass="15730">MELEQVRRRYWSIQLPRSRVGQGGEKDQRVQALLQDRGGVSACQRRRMGPEIRSPWNGACRRVCCLPPPSRFTSVDDIQIRPNPHRPQLTDIRALQLRANQENGKKRCAIRADWADKHVKQWRNGPRARVRRLGC</sequence>
<organism evidence="1">
    <name type="scientific">Opuntia streptacantha</name>
    <name type="common">Prickly pear cactus</name>
    <name type="synonym">Opuntia cardona</name>
    <dbReference type="NCBI Taxonomy" id="393608"/>
    <lineage>
        <taxon>Eukaryota</taxon>
        <taxon>Viridiplantae</taxon>
        <taxon>Streptophyta</taxon>
        <taxon>Embryophyta</taxon>
        <taxon>Tracheophyta</taxon>
        <taxon>Spermatophyta</taxon>
        <taxon>Magnoliopsida</taxon>
        <taxon>eudicotyledons</taxon>
        <taxon>Gunneridae</taxon>
        <taxon>Pentapetalae</taxon>
        <taxon>Caryophyllales</taxon>
        <taxon>Cactineae</taxon>
        <taxon>Cactaceae</taxon>
        <taxon>Opuntioideae</taxon>
        <taxon>Opuntia</taxon>
    </lineage>
</organism>
<dbReference type="EMBL" id="GISG01276420">
    <property type="protein sequence ID" value="MBA4677730.1"/>
    <property type="molecule type" value="Transcribed_RNA"/>
</dbReference>
<accession>A0A7C9AXV9</accession>
<reference evidence="1" key="1">
    <citation type="journal article" date="2013" name="J. Plant Res.">
        <title>Effect of fungi and light on seed germination of three Opuntia species from semiarid lands of central Mexico.</title>
        <authorList>
            <person name="Delgado-Sanchez P."/>
            <person name="Jimenez-Bremont J.F."/>
            <person name="Guerrero-Gonzalez Mde L."/>
            <person name="Flores J."/>
        </authorList>
    </citation>
    <scope>NUCLEOTIDE SEQUENCE</scope>
    <source>
        <tissue evidence="1">Cladode</tissue>
    </source>
</reference>
<dbReference type="AlphaFoldDB" id="A0A7C9AXV9"/>
<name>A0A7C9AXV9_OPUST</name>
<reference evidence="1" key="2">
    <citation type="submission" date="2020-07" db="EMBL/GenBank/DDBJ databases">
        <authorList>
            <person name="Vera ALvarez R."/>
            <person name="Arias-Moreno D.M."/>
            <person name="Jimenez-Jacinto V."/>
            <person name="Jimenez-Bremont J.F."/>
            <person name="Swaminathan K."/>
            <person name="Moose S.P."/>
            <person name="Guerrero-Gonzalez M.L."/>
            <person name="Marino-Ramirez L."/>
            <person name="Landsman D."/>
            <person name="Rodriguez-Kessler M."/>
            <person name="Delgado-Sanchez P."/>
        </authorList>
    </citation>
    <scope>NUCLEOTIDE SEQUENCE</scope>
    <source>
        <tissue evidence="1">Cladode</tissue>
    </source>
</reference>
<protein>
    <submittedName>
        <fullName evidence="1">Uncharacterized protein</fullName>
    </submittedName>
</protein>